<sequence>MDAVEFFKTVNRLCENQSCRECPVCKEGVCMVMNMVRIDGGLVESIEETVSKVEQWAKDHPVKTRQSEFLKLFPNATIDEDNGILCIKPCTIDESIGCTNGKGCDDCYRKYWLTEVTDNGNVY</sequence>
<name>A0A8S5VVS3_9CAUD</name>
<dbReference type="EMBL" id="BK035411">
    <property type="protein sequence ID" value="DAG99426.1"/>
    <property type="molecule type" value="Genomic_DNA"/>
</dbReference>
<evidence type="ECO:0000313" key="1">
    <source>
        <dbReference type="EMBL" id="DAG99426.1"/>
    </source>
</evidence>
<reference evidence="1" key="1">
    <citation type="journal article" date="2021" name="Proc. Natl. Acad. Sci. U.S.A.">
        <title>A Catalog of Tens of Thousands of Viruses from Human Metagenomes Reveals Hidden Associations with Chronic Diseases.</title>
        <authorList>
            <person name="Tisza M.J."/>
            <person name="Buck C.B."/>
        </authorList>
    </citation>
    <scope>NUCLEOTIDE SEQUENCE</scope>
    <source>
        <strain evidence="1">CtY4J10</strain>
    </source>
</reference>
<proteinExistence type="predicted"/>
<accession>A0A8S5VVS3</accession>
<organism evidence="1">
    <name type="scientific">Ackermannviridae sp</name>
    <dbReference type="NCBI Taxonomy" id="2831612"/>
    <lineage>
        <taxon>Viruses</taxon>
        <taxon>Duplodnaviria</taxon>
        <taxon>Heunggongvirae</taxon>
        <taxon>Uroviricota</taxon>
        <taxon>Caudoviricetes</taxon>
        <taxon>Pantevenvirales</taxon>
        <taxon>Ackermannviridae</taxon>
    </lineage>
</organism>
<protein>
    <submittedName>
        <fullName evidence="1">NADH-ubiquinone oxidoreductase</fullName>
    </submittedName>
</protein>